<name>A0A4Y2QCM8_ARAVE</name>
<evidence type="ECO:0000313" key="2">
    <source>
        <dbReference type="Proteomes" id="UP000499080"/>
    </source>
</evidence>
<protein>
    <submittedName>
        <fullName evidence="1">Uncharacterized protein</fullName>
    </submittedName>
</protein>
<organism evidence="1 2">
    <name type="scientific">Araneus ventricosus</name>
    <name type="common">Orbweaver spider</name>
    <name type="synonym">Epeira ventricosa</name>
    <dbReference type="NCBI Taxonomy" id="182803"/>
    <lineage>
        <taxon>Eukaryota</taxon>
        <taxon>Metazoa</taxon>
        <taxon>Ecdysozoa</taxon>
        <taxon>Arthropoda</taxon>
        <taxon>Chelicerata</taxon>
        <taxon>Arachnida</taxon>
        <taxon>Araneae</taxon>
        <taxon>Araneomorphae</taxon>
        <taxon>Entelegynae</taxon>
        <taxon>Araneoidea</taxon>
        <taxon>Araneidae</taxon>
        <taxon>Araneus</taxon>
    </lineage>
</organism>
<evidence type="ECO:0000313" key="1">
    <source>
        <dbReference type="EMBL" id="GBN61955.1"/>
    </source>
</evidence>
<reference evidence="1 2" key="1">
    <citation type="journal article" date="2019" name="Sci. Rep.">
        <title>Orb-weaving spider Araneus ventricosus genome elucidates the spidroin gene catalogue.</title>
        <authorList>
            <person name="Kono N."/>
            <person name="Nakamura H."/>
            <person name="Ohtoshi R."/>
            <person name="Moran D.A.P."/>
            <person name="Shinohara A."/>
            <person name="Yoshida Y."/>
            <person name="Fujiwara M."/>
            <person name="Mori M."/>
            <person name="Tomita M."/>
            <person name="Arakawa K."/>
        </authorList>
    </citation>
    <scope>NUCLEOTIDE SEQUENCE [LARGE SCALE GENOMIC DNA]</scope>
</reference>
<proteinExistence type="predicted"/>
<accession>A0A4Y2QCM8</accession>
<dbReference type="EMBL" id="BGPR01138355">
    <property type="protein sequence ID" value="GBN61955.1"/>
    <property type="molecule type" value="Genomic_DNA"/>
</dbReference>
<dbReference type="Proteomes" id="UP000499080">
    <property type="component" value="Unassembled WGS sequence"/>
</dbReference>
<keyword evidence="2" id="KW-1185">Reference proteome</keyword>
<gene>
    <name evidence="1" type="ORF">AVEN_177625_1</name>
</gene>
<sequence length="173" mass="19951">MSEVIRSQVYENKEYPPPDNFLQESQSIIPESLRIITEIIILNKNEEIWKNGGKGVLQSHIVSSLLQGPSLSCQECRNHHSSINIRLEWLYGKWSNPSSIPFWSGFMEQVTNHLCVEQTVIVYLPIVKDPSNDYDTVCTVLLSCAEEIKCYNRNQLRYLRSTVISQSERDSLM</sequence>
<comment type="caution">
    <text evidence="1">The sequence shown here is derived from an EMBL/GenBank/DDBJ whole genome shotgun (WGS) entry which is preliminary data.</text>
</comment>
<dbReference type="AlphaFoldDB" id="A0A4Y2QCM8"/>